<feature type="domain" description="Thioredoxin" evidence="2">
    <location>
        <begin position="1"/>
        <end position="129"/>
    </location>
</feature>
<organism evidence="3 4">
    <name type="scientific">Polaribacter marinaquae</name>
    <dbReference type="NCBI Taxonomy" id="1642819"/>
    <lineage>
        <taxon>Bacteria</taxon>
        <taxon>Pseudomonadati</taxon>
        <taxon>Bacteroidota</taxon>
        <taxon>Flavobacteriia</taxon>
        <taxon>Flavobacteriales</taxon>
        <taxon>Flavobacteriaceae</taxon>
    </lineage>
</organism>
<dbReference type="InterPro" id="IPR013766">
    <property type="entry name" value="Thioredoxin_domain"/>
</dbReference>
<dbReference type="InterPro" id="IPR036249">
    <property type="entry name" value="Thioredoxin-like_sf"/>
</dbReference>
<sequence length="279" mass="32940">MKKIILPFTFLLLFTNSLKADQWMTSFEDAQKIAVATNKFILVDFWASWCGPCKRMDSESWSSTDVKELMSNYIPLKIDIDVEKKLTSKFTVNSIPRVYIIDPNGEVVLQSKSYMPKIEVMKILKKYSYGTKILQNEYLDFMKLKSGDNSLKIAEKYFNYSVYVKDDVKRDFLSIANRYLKISNKLYRSEGDKNKNSQKINLYADVYRYLIQGNYNKTLKKLNKDFKENEIIETNKGLYNFLYFTAYSKLNDRENAKIWYDKLKENEGSKVFLLMSRKI</sequence>
<evidence type="ECO:0000313" key="4">
    <source>
        <dbReference type="Proteomes" id="UP001491088"/>
    </source>
</evidence>
<proteinExistence type="predicted"/>
<gene>
    <name evidence="3" type="ORF">WG950_03910</name>
</gene>
<dbReference type="Proteomes" id="UP001491088">
    <property type="component" value="Chromosome"/>
</dbReference>
<name>A0ABZ2TTG7_9FLAO</name>
<keyword evidence="1" id="KW-0732">Signal</keyword>
<dbReference type="EMBL" id="CP150496">
    <property type="protein sequence ID" value="WYW56410.1"/>
    <property type="molecule type" value="Genomic_DNA"/>
</dbReference>
<evidence type="ECO:0000259" key="2">
    <source>
        <dbReference type="PROSITE" id="PS51352"/>
    </source>
</evidence>
<dbReference type="Pfam" id="PF00085">
    <property type="entry name" value="Thioredoxin"/>
    <property type="match status" value="1"/>
</dbReference>
<dbReference type="SUPFAM" id="SSF52833">
    <property type="entry name" value="Thioredoxin-like"/>
    <property type="match status" value="1"/>
</dbReference>
<reference evidence="3 4" key="1">
    <citation type="submission" date="2024-03" db="EMBL/GenBank/DDBJ databases">
        <authorList>
            <person name="Cao K."/>
        </authorList>
    </citation>
    <scope>NUCLEOTIDE SEQUENCE [LARGE SCALE GENOMIC DNA]</scope>
    <source>
        <strain evidence="3 4">MCCC 1K00696</strain>
    </source>
</reference>
<dbReference type="RefSeq" id="WP_340934239.1">
    <property type="nucleotide sequence ID" value="NZ_CP150496.1"/>
</dbReference>
<accession>A0ABZ2TTG7</accession>
<dbReference type="PANTHER" id="PTHR45663:SF11">
    <property type="entry name" value="GEO12009P1"/>
    <property type="match status" value="1"/>
</dbReference>
<feature type="signal peptide" evidence="1">
    <location>
        <begin position="1"/>
        <end position="20"/>
    </location>
</feature>
<dbReference type="CDD" id="cd02947">
    <property type="entry name" value="TRX_family"/>
    <property type="match status" value="1"/>
</dbReference>
<protein>
    <submittedName>
        <fullName evidence="3">Thioredoxin domain-containing protein</fullName>
    </submittedName>
</protein>
<evidence type="ECO:0000313" key="3">
    <source>
        <dbReference type="EMBL" id="WYW56410.1"/>
    </source>
</evidence>
<keyword evidence="4" id="KW-1185">Reference proteome</keyword>
<dbReference type="Gene3D" id="3.40.30.10">
    <property type="entry name" value="Glutaredoxin"/>
    <property type="match status" value="1"/>
</dbReference>
<evidence type="ECO:0000256" key="1">
    <source>
        <dbReference type="SAM" id="SignalP"/>
    </source>
</evidence>
<dbReference type="PANTHER" id="PTHR45663">
    <property type="entry name" value="GEO12009P1"/>
    <property type="match status" value="1"/>
</dbReference>
<dbReference type="PROSITE" id="PS51352">
    <property type="entry name" value="THIOREDOXIN_2"/>
    <property type="match status" value="1"/>
</dbReference>
<feature type="chain" id="PRO_5045388776" evidence="1">
    <location>
        <begin position="21"/>
        <end position="279"/>
    </location>
</feature>